<name>A0A072UT05_MEDTR</name>
<sequence length="100" mass="11447">MTISVIFIAQTLAFSFSNALEVYQGSRFEPQTPHLFSLRKGEFYLLAYLTKKIVHYSIRGDVPLSIHLNLIPFSLSMSSSYPMKEDQSSTNQELSREPKQ</sequence>
<feature type="region of interest" description="Disordered" evidence="1">
    <location>
        <begin position="80"/>
        <end position="100"/>
    </location>
</feature>
<evidence type="ECO:0008006" key="6">
    <source>
        <dbReference type="Google" id="ProtNLM"/>
    </source>
</evidence>
<keyword evidence="2" id="KW-0732">Signal</keyword>
<evidence type="ECO:0000313" key="4">
    <source>
        <dbReference type="EnsemblPlants" id="KEH32934"/>
    </source>
</evidence>
<evidence type="ECO:0000313" key="3">
    <source>
        <dbReference type="EMBL" id="KEH32934.1"/>
    </source>
</evidence>
<reference evidence="4" key="3">
    <citation type="submission" date="2015-04" db="UniProtKB">
        <authorList>
            <consortium name="EnsemblPlants"/>
        </authorList>
    </citation>
    <scope>IDENTIFICATION</scope>
    <source>
        <strain evidence="4">cv. Jemalong A17</strain>
    </source>
</reference>
<evidence type="ECO:0000256" key="1">
    <source>
        <dbReference type="SAM" id="MobiDB-lite"/>
    </source>
</evidence>
<evidence type="ECO:0000313" key="5">
    <source>
        <dbReference type="Proteomes" id="UP000002051"/>
    </source>
</evidence>
<gene>
    <name evidence="3" type="ordered locus">MTR_3g011780</name>
</gene>
<evidence type="ECO:0000256" key="2">
    <source>
        <dbReference type="SAM" id="SignalP"/>
    </source>
</evidence>
<feature type="chain" id="PRO_5014499953" description="Transmembrane protein" evidence="2">
    <location>
        <begin position="20"/>
        <end position="100"/>
    </location>
</feature>
<protein>
    <recommendedName>
        <fullName evidence="6">Transmembrane protein</fullName>
    </recommendedName>
</protein>
<feature type="signal peptide" evidence="2">
    <location>
        <begin position="1"/>
        <end position="19"/>
    </location>
</feature>
<dbReference type="AlphaFoldDB" id="A0A072UT05"/>
<reference evidence="3 5" key="2">
    <citation type="journal article" date="2014" name="BMC Genomics">
        <title>An improved genome release (version Mt4.0) for the model legume Medicago truncatula.</title>
        <authorList>
            <person name="Tang H."/>
            <person name="Krishnakumar V."/>
            <person name="Bidwell S."/>
            <person name="Rosen B."/>
            <person name="Chan A."/>
            <person name="Zhou S."/>
            <person name="Gentzbittel L."/>
            <person name="Childs K.L."/>
            <person name="Yandell M."/>
            <person name="Gundlach H."/>
            <person name="Mayer K.F."/>
            <person name="Schwartz D.C."/>
            <person name="Town C.D."/>
        </authorList>
    </citation>
    <scope>GENOME REANNOTATION</scope>
    <source>
        <strain evidence="3">A17</strain>
        <strain evidence="4 5">cv. Jemalong A17</strain>
    </source>
</reference>
<accession>A0A072UT05</accession>
<dbReference type="EMBL" id="CM001219">
    <property type="protein sequence ID" value="KEH32934.1"/>
    <property type="molecule type" value="Genomic_DNA"/>
</dbReference>
<organism evidence="3 5">
    <name type="scientific">Medicago truncatula</name>
    <name type="common">Barrel medic</name>
    <name type="synonym">Medicago tribuloides</name>
    <dbReference type="NCBI Taxonomy" id="3880"/>
    <lineage>
        <taxon>Eukaryota</taxon>
        <taxon>Viridiplantae</taxon>
        <taxon>Streptophyta</taxon>
        <taxon>Embryophyta</taxon>
        <taxon>Tracheophyta</taxon>
        <taxon>Spermatophyta</taxon>
        <taxon>Magnoliopsida</taxon>
        <taxon>eudicotyledons</taxon>
        <taxon>Gunneridae</taxon>
        <taxon>Pentapetalae</taxon>
        <taxon>rosids</taxon>
        <taxon>fabids</taxon>
        <taxon>Fabales</taxon>
        <taxon>Fabaceae</taxon>
        <taxon>Papilionoideae</taxon>
        <taxon>50 kb inversion clade</taxon>
        <taxon>NPAAA clade</taxon>
        <taxon>Hologalegina</taxon>
        <taxon>IRL clade</taxon>
        <taxon>Trifolieae</taxon>
        <taxon>Medicago</taxon>
    </lineage>
</organism>
<reference evidence="3 5" key="1">
    <citation type="journal article" date="2011" name="Nature">
        <title>The Medicago genome provides insight into the evolution of rhizobial symbioses.</title>
        <authorList>
            <person name="Young N.D."/>
            <person name="Debelle F."/>
            <person name="Oldroyd G.E."/>
            <person name="Geurts R."/>
            <person name="Cannon S.B."/>
            <person name="Udvardi M.K."/>
            <person name="Benedito V.A."/>
            <person name="Mayer K.F."/>
            <person name="Gouzy J."/>
            <person name="Schoof H."/>
            <person name="Van de Peer Y."/>
            <person name="Proost S."/>
            <person name="Cook D.R."/>
            <person name="Meyers B.C."/>
            <person name="Spannagl M."/>
            <person name="Cheung F."/>
            <person name="De Mita S."/>
            <person name="Krishnakumar V."/>
            <person name="Gundlach H."/>
            <person name="Zhou S."/>
            <person name="Mudge J."/>
            <person name="Bharti A.K."/>
            <person name="Murray J.D."/>
            <person name="Naoumkina M.A."/>
            <person name="Rosen B."/>
            <person name="Silverstein K.A."/>
            <person name="Tang H."/>
            <person name="Rombauts S."/>
            <person name="Zhao P.X."/>
            <person name="Zhou P."/>
            <person name="Barbe V."/>
            <person name="Bardou P."/>
            <person name="Bechner M."/>
            <person name="Bellec A."/>
            <person name="Berger A."/>
            <person name="Berges H."/>
            <person name="Bidwell S."/>
            <person name="Bisseling T."/>
            <person name="Choisne N."/>
            <person name="Couloux A."/>
            <person name="Denny R."/>
            <person name="Deshpande S."/>
            <person name="Dai X."/>
            <person name="Doyle J.J."/>
            <person name="Dudez A.M."/>
            <person name="Farmer A.D."/>
            <person name="Fouteau S."/>
            <person name="Franken C."/>
            <person name="Gibelin C."/>
            <person name="Gish J."/>
            <person name="Goldstein S."/>
            <person name="Gonzalez A.J."/>
            <person name="Green P.J."/>
            <person name="Hallab A."/>
            <person name="Hartog M."/>
            <person name="Hua A."/>
            <person name="Humphray S.J."/>
            <person name="Jeong D.H."/>
            <person name="Jing Y."/>
            <person name="Jocker A."/>
            <person name="Kenton S.M."/>
            <person name="Kim D.J."/>
            <person name="Klee K."/>
            <person name="Lai H."/>
            <person name="Lang C."/>
            <person name="Lin S."/>
            <person name="Macmil S.L."/>
            <person name="Magdelenat G."/>
            <person name="Matthews L."/>
            <person name="McCorrison J."/>
            <person name="Monaghan E.L."/>
            <person name="Mun J.H."/>
            <person name="Najar F.Z."/>
            <person name="Nicholson C."/>
            <person name="Noirot C."/>
            <person name="O'Bleness M."/>
            <person name="Paule C.R."/>
            <person name="Poulain J."/>
            <person name="Prion F."/>
            <person name="Qin B."/>
            <person name="Qu C."/>
            <person name="Retzel E.F."/>
            <person name="Riddle C."/>
            <person name="Sallet E."/>
            <person name="Samain S."/>
            <person name="Samson N."/>
            <person name="Sanders I."/>
            <person name="Saurat O."/>
            <person name="Scarpelli C."/>
            <person name="Schiex T."/>
            <person name="Segurens B."/>
            <person name="Severin A.J."/>
            <person name="Sherrier D.J."/>
            <person name="Shi R."/>
            <person name="Sims S."/>
            <person name="Singer S.R."/>
            <person name="Sinharoy S."/>
            <person name="Sterck L."/>
            <person name="Viollet A."/>
            <person name="Wang B.B."/>
            <person name="Wang K."/>
            <person name="Wang M."/>
            <person name="Wang X."/>
            <person name="Warfsmann J."/>
            <person name="Weissenbach J."/>
            <person name="White D.D."/>
            <person name="White J.D."/>
            <person name="Wiley G.B."/>
            <person name="Wincker P."/>
            <person name="Xing Y."/>
            <person name="Yang L."/>
            <person name="Yao Z."/>
            <person name="Ying F."/>
            <person name="Zhai J."/>
            <person name="Zhou L."/>
            <person name="Zuber A."/>
            <person name="Denarie J."/>
            <person name="Dixon R.A."/>
            <person name="May G.D."/>
            <person name="Schwartz D.C."/>
            <person name="Rogers J."/>
            <person name="Quetier F."/>
            <person name="Town C.D."/>
            <person name="Roe B.A."/>
        </authorList>
    </citation>
    <scope>NUCLEOTIDE SEQUENCE [LARGE SCALE GENOMIC DNA]</scope>
    <source>
        <strain evidence="3">A17</strain>
        <strain evidence="4 5">cv. Jemalong A17</strain>
    </source>
</reference>
<dbReference type="Proteomes" id="UP000002051">
    <property type="component" value="Chromosome 3"/>
</dbReference>
<keyword evidence="5" id="KW-1185">Reference proteome</keyword>
<dbReference type="HOGENOM" id="CLU_2310213_0_0_1"/>
<dbReference type="EnsemblPlants" id="KEH32934">
    <property type="protein sequence ID" value="KEH32934"/>
    <property type="gene ID" value="MTR_3g011780"/>
</dbReference>
<proteinExistence type="predicted"/>